<dbReference type="AlphaFoldDB" id="L9VDS0"/>
<accession>L9VDS0</accession>
<comment type="caution">
    <text evidence="2">The sequence shown here is derived from an EMBL/GenBank/DDBJ whole genome shotgun (WGS) entry which is preliminary data.</text>
</comment>
<dbReference type="STRING" id="1114856.GCA_000383975_04773"/>
<sequence length="290" mass="31935">MDESDLEVGPAPTEPEASMITDDYQIRLADGWTEESFERGTYGSKDTPGVEARFAAAENTEIHIDPVEYEVIGRRRRIQGLEADFESRLHSDDVAAEANEAGGRVYEPCLFAVRAYYAPISSPEISTYTLTTDADDAIAAACWLSHATDPMSLGQAIERVMQAQSGGDPDHYGIDYPTDEERVEDVLVADPNRCFYSGKTTRSHLLRLPFRYAPLLEGYPENAEALPAVPPRAAGFEVAVSHTEWSERSLSEESLEAPMKRVKGGVYQLPSHVAKQADGFPVEAIGFSQR</sequence>
<name>L9VDS0_9EURY</name>
<evidence type="ECO:0000313" key="3">
    <source>
        <dbReference type="Proteomes" id="UP000011599"/>
    </source>
</evidence>
<proteinExistence type="predicted"/>
<feature type="region of interest" description="Disordered" evidence="1">
    <location>
        <begin position="1"/>
        <end position="20"/>
    </location>
</feature>
<evidence type="ECO:0000256" key="1">
    <source>
        <dbReference type="SAM" id="MobiDB-lite"/>
    </source>
</evidence>
<dbReference type="Proteomes" id="UP000011599">
    <property type="component" value="Unassembled WGS sequence"/>
</dbReference>
<reference evidence="2 3" key="1">
    <citation type="journal article" date="2014" name="PLoS Genet.">
        <title>Phylogenetically driven sequencing of extremely halophilic archaea reveals strategies for static and dynamic osmo-response.</title>
        <authorList>
            <person name="Becker E.A."/>
            <person name="Seitzer P.M."/>
            <person name="Tritt A."/>
            <person name="Larsen D."/>
            <person name="Krusor M."/>
            <person name="Yao A.I."/>
            <person name="Wu D."/>
            <person name="Madern D."/>
            <person name="Eisen J.A."/>
            <person name="Darling A.E."/>
            <person name="Facciotti M.T."/>
        </authorList>
    </citation>
    <scope>NUCLEOTIDE SEQUENCE [LARGE SCALE GENOMIC DNA]</scope>
    <source>
        <strain evidence="2 3">GA33</strain>
    </source>
</reference>
<keyword evidence="3" id="KW-1185">Reference proteome</keyword>
<dbReference type="PATRIC" id="fig|1114856.3.peg.4854"/>
<evidence type="ECO:0000313" key="2">
    <source>
        <dbReference type="EMBL" id="ELY35365.1"/>
    </source>
</evidence>
<dbReference type="OrthoDB" id="350192at2157"/>
<organism evidence="2 3">
    <name type="scientific">Natronorubrum tibetense GA33</name>
    <dbReference type="NCBI Taxonomy" id="1114856"/>
    <lineage>
        <taxon>Archaea</taxon>
        <taxon>Methanobacteriati</taxon>
        <taxon>Methanobacteriota</taxon>
        <taxon>Stenosarchaea group</taxon>
        <taxon>Halobacteria</taxon>
        <taxon>Halobacteriales</taxon>
        <taxon>Natrialbaceae</taxon>
        <taxon>Natronorubrum</taxon>
    </lineage>
</organism>
<dbReference type="EMBL" id="AOHW01000057">
    <property type="protein sequence ID" value="ELY35365.1"/>
    <property type="molecule type" value="Genomic_DNA"/>
</dbReference>
<gene>
    <name evidence="2" type="ORF">C496_23563</name>
</gene>
<protein>
    <submittedName>
        <fullName evidence="2">Uncharacterized protein</fullName>
    </submittedName>
</protein>